<evidence type="ECO:0000259" key="2">
    <source>
        <dbReference type="Pfam" id="PF03551"/>
    </source>
</evidence>
<dbReference type="InterPro" id="IPR005149">
    <property type="entry name" value="Tscrpt_reg_PadR_N"/>
</dbReference>
<proteinExistence type="predicted"/>
<keyword evidence="4" id="KW-1185">Reference proteome</keyword>
<dbReference type="Proteomes" id="UP000468327">
    <property type="component" value="Unassembled WGS sequence"/>
</dbReference>
<dbReference type="Pfam" id="PF03551">
    <property type="entry name" value="PadR"/>
    <property type="match status" value="1"/>
</dbReference>
<dbReference type="InterPro" id="IPR052509">
    <property type="entry name" value="Metal_resp_DNA-bind_regulator"/>
</dbReference>
<feature type="region of interest" description="Disordered" evidence="1">
    <location>
        <begin position="113"/>
        <end position="133"/>
    </location>
</feature>
<dbReference type="RefSeq" id="WP_087192112.1">
    <property type="nucleotide sequence ID" value="NZ_DBFAKL010000035.1"/>
</dbReference>
<dbReference type="InterPro" id="IPR036388">
    <property type="entry name" value="WH-like_DNA-bd_sf"/>
</dbReference>
<organism evidence="3 4">
    <name type="scientific">Gordonibacter urolithinfaciens</name>
    <dbReference type="NCBI Taxonomy" id="1335613"/>
    <lineage>
        <taxon>Bacteria</taxon>
        <taxon>Bacillati</taxon>
        <taxon>Actinomycetota</taxon>
        <taxon>Coriobacteriia</taxon>
        <taxon>Eggerthellales</taxon>
        <taxon>Eggerthellaceae</taxon>
        <taxon>Gordonibacter</taxon>
    </lineage>
</organism>
<dbReference type="AlphaFoldDB" id="A0A6N8ILT2"/>
<evidence type="ECO:0000313" key="3">
    <source>
        <dbReference type="EMBL" id="MVN16837.1"/>
    </source>
</evidence>
<comment type="caution">
    <text evidence="3">The sequence shown here is derived from an EMBL/GenBank/DDBJ whole genome shotgun (WGS) entry which is preliminary data.</text>
</comment>
<dbReference type="Gene3D" id="1.10.10.10">
    <property type="entry name" value="Winged helix-like DNA-binding domain superfamily/Winged helix DNA-binding domain"/>
    <property type="match status" value="1"/>
</dbReference>
<dbReference type="EMBL" id="WPOC01000055">
    <property type="protein sequence ID" value="MVN16837.1"/>
    <property type="molecule type" value="Genomic_DNA"/>
</dbReference>
<evidence type="ECO:0000256" key="1">
    <source>
        <dbReference type="SAM" id="MobiDB-lite"/>
    </source>
</evidence>
<dbReference type="SUPFAM" id="SSF46785">
    <property type="entry name" value="Winged helix' DNA-binding domain"/>
    <property type="match status" value="1"/>
</dbReference>
<evidence type="ECO:0000313" key="4">
    <source>
        <dbReference type="Proteomes" id="UP000468327"/>
    </source>
</evidence>
<name>A0A6N8ILT2_9ACTN</name>
<feature type="domain" description="Transcription regulator PadR N-terminal" evidence="2">
    <location>
        <begin position="20"/>
        <end position="93"/>
    </location>
</feature>
<gene>
    <name evidence="3" type="ORF">GO738_16060</name>
</gene>
<dbReference type="PANTHER" id="PTHR33169">
    <property type="entry name" value="PADR-FAMILY TRANSCRIPTIONAL REGULATOR"/>
    <property type="match status" value="1"/>
</dbReference>
<dbReference type="PANTHER" id="PTHR33169:SF13">
    <property type="entry name" value="PADR-FAMILY TRANSCRIPTIONAL REGULATOR"/>
    <property type="match status" value="1"/>
</dbReference>
<protein>
    <submittedName>
        <fullName evidence="3">PadR family transcriptional regulator</fullName>
    </submittedName>
</protein>
<sequence length="133" mass="14411">MAKRSPYETGELSDSIFLILLATLEPVHGYRIMQGIKESTQGTVEIGPATMYTTLKKLKGAGWIAEIADAAEGPEGESRIRYAATDEGRAVLRRDFERRRRLMVLAEGLLGGKDGSTADIGAMGEGEHGEDDL</sequence>
<reference evidence="3 4" key="1">
    <citation type="submission" date="2019-11" db="EMBL/GenBank/DDBJ databases">
        <title>Whole genome shotgun sequencing (WGS) data from Adlercreutzia equolifaciens ResAG-91, Eggerthella lenta MRI-F36, MRI-F37, MRI-F40, ResAG-49, ResAG-88, ResAG-121, ResAG-145, and Gordonibacter sp. ResAG-5, ResAG-26, ResAG-43, ResAG-50, ResAG-59.</title>
        <authorList>
            <person name="Stoll D.A."/>
            <person name="Danylec N."/>
            <person name="Franz C.M.A.P."/>
            <person name="Huch M."/>
        </authorList>
    </citation>
    <scope>NUCLEOTIDE SEQUENCE [LARGE SCALE GENOMIC DNA]</scope>
    <source>
        <strain evidence="3 4">ResAG-59</strain>
    </source>
</reference>
<dbReference type="InterPro" id="IPR036390">
    <property type="entry name" value="WH_DNA-bd_sf"/>
</dbReference>
<accession>A0A6N8ILT2</accession>